<dbReference type="Pfam" id="PF02538">
    <property type="entry name" value="Hydantoinase_B"/>
    <property type="match status" value="1"/>
</dbReference>
<keyword evidence="4" id="KW-1185">Reference proteome</keyword>
<name>A0ABT1LN64_9MICC</name>
<dbReference type="PANTHER" id="PTHR11365">
    <property type="entry name" value="5-OXOPROLINASE RELATED"/>
    <property type="match status" value="1"/>
</dbReference>
<feature type="compositionally biased region" description="Basic and acidic residues" evidence="1">
    <location>
        <begin position="524"/>
        <end position="554"/>
    </location>
</feature>
<evidence type="ECO:0000313" key="4">
    <source>
        <dbReference type="Proteomes" id="UP001524318"/>
    </source>
</evidence>
<feature type="region of interest" description="Disordered" evidence="1">
    <location>
        <begin position="514"/>
        <end position="554"/>
    </location>
</feature>
<evidence type="ECO:0000256" key="1">
    <source>
        <dbReference type="SAM" id="MobiDB-lite"/>
    </source>
</evidence>
<reference evidence="3 4" key="1">
    <citation type="submission" date="2022-06" db="EMBL/GenBank/DDBJ databases">
        <title>Pseudarthrobacter sp. strain RMG13 Genome sequencing and assembly.</title>
        <authorList>
            <person name="Kim I."/>
        </authorList>
    </citation>
    <scope>NUCLEOTIDE SEQUENCE [LARGE SCALE GENOMIC DNA]</scope>
    <source>
        <strain evidence="3 4">RMG13</strain>
    </source>
</reference>
<sequence length="554" mass="60154">MTDAIQPVQAIALDAVLVEVIGSALATIVEEMSETLVKAAFSPNIKERRDCTASLFDAHGQAIAQDEGGSPLHLGSLMGIVDAIRSRFTDDQIRHGDIFIGNDPYTGGGSHLPDIVLASPIFVDGEVKAWAATLAHHADFGDRGHAHIYQEAIRIPPVHLVKEGVPQDELLQLILLNCQIPEERKADLRAQEAALRVATARYLELCERHGVDTLTAVADELLNYTERRTRAAISDIPDGEYHFEDLFDCPELDEELTLRVRIVVTGDEILFDFADNPAQVRASVNVVWTGLYAAVYYTLKTLIDPDISPNAGLYRPVTIEAEEGSIINCQEPAAVNGRSETCQRIVDLIQGALADAVPHRVTAASNGANTGVHFSGYDAERSRNFVYLETIGGGSGARYNKDGLDGVQVHMTNTSNLPVESLESEYPLVVEAYELLDDSGGVGEFRGGQGIRRKIRAEADDVHFWFDTSRQKSQPWGLFGGGPGRSAHCILSPDAAPVQHGYTVLNAGQTASIETAGAGGYGDPAKRPPEQVARDLEAGRISEETKKRYLPRDE</sequence>
<protein>
    <submittedName>
        <fullName evidence="3">Hydantoinase B/oxoprolinase family protein</fullName>
    </submittedName>
</protein>
<proteinExistence type="predicted"/>
<evidence type="ECO:0000313" key="3">
    <source>
        <dbReference type="EMBL" id="MCP8999852.1"/>
    </source>
</evidence>
<feature type="domain" description="Hydantoinase B/oxoprolinase" evidence="2">
    <location>
        <begin position="14"/>
        <end position="524"/>
    </location>
</feature>
<dbReference type="EMBL" id="JANCLV010000004">
    <property type="protein sequence ID" value="MCP8999852.1"/>
    <property type="molecule type" value="Genomic_DNA"/>
</dbReference>
<dbReference type="InterPro" id="IPR003692">
    <property type="entry name" value="Hydantoinase_B"/>
</dbReference>
<accession>A0ABT1LN64</accession>
<organism evidence="3 4">
    <name type="scientific">Pseudarthrobacter humi</name>
    <dbReference type="NCBI Taxonomy" id="2952523"/>
    <lineage>
        <taxon>Bacteria</taxon>
        <taxon>Bacillati</taxon>
        <taxon>Actinomycetota</taxon>
        <taxon>Actinomycetes</taxon>
        <taxon>Micrococcales</taxon>
        <taxon>Micrococcaceae</taxon>
        <taxon>Pseudarthrobacter</taxon>
    </lineage>
</organism>
<gene>
    <name evidence="3" type="ORF">NFC73_08925</name>
</gene>
<dbReference type="Proteomes" id="UP001524318">
    <property type="component" value="Unassembled WGS sequence"/>
</dbReference>
<dbReference type="InterPro" id="IPR045079">
    <property type="entry name" value="Oxoprolinase-like"/>
</dbReference>
<dbReference type="RefSeq" id="WP_254749441.1">
    <property type="nucleotide sequence ID" value="NZ_JANCLV010000004.1"/>
</dbReference>
<dbReference type="PANTHER" id="PTHR11365:SF23">
    <property type="entry name" value="HYPOTHETICAL 5-OXOPROLINASE (EUROFUNG)-RELATED"/>
    <property type="match status" value="1"/>
</dbReference>
<evidence type="ECO:0000259" key="2">
    <source>
        <dbReference type="Pfam" id="PF02538"/>
    </source>
</evidence>
<comment type="caution">
    <text evidence="3">The sequence shown here is derived from an EMBL/GenBank/DDBJ whole genome shotgun (WGS) entry which is preliminary data.</text>
</comment>